<reference evidence="1 2" key="1">
    <citation type="journal article" date="2018" name="Int. J. Syst. Evol. Microbiol.">
        <title>Planococcus salinus sp. nov., a moderately halophilic bacterium isolated from a saline-alkali soil.</title>
        <authorList>
            <person name="Gan L."/>
        </authorList>
    </citation>
    <scope>NUCLEOTIDE SEQUENCE [LARGE SCALE GENOMIC DNA]</scope>
    <source>
        <strain evidence="1 2">LCB217</strain>
    </source>
</reference>
<name>A0A3M8PBT4_9BACL</name>
<protein>
    <submittedName>
        <fullName evidence="1">Uncharacterized protein</fullName>
    </submittedName>
</protein>
<organism evidence="1 2">
    <name type="scientific">Planococcus salinus</name>
    <dbReference type="NCBI Taxonomy" id="1848460"/>
    <lineage>
        <taxon>Bacteria</taxon>
        <taxon>Bacillati</taxon>
        <taxon>Bacillota</taxon>
        <taxon>Bacilli</taxon>
        <taxon>Bacillales</taxon>
        <taxon>Caryophanaceae</taxon>
        <taxon>Planococcus</taxon>
    </lineage>
</organism>
<comment type="caution">
    <text evidence="1">The sequence shown here is derived from an EMBL/GenBank/DDBJ whole genome shotgun (WGS) entry which is preliminary data.</text>
</comment>
<evidence type="ECO:0000313" key="2">
    <source>
        <dbReference type="Proteomes" id="UP000275473"/>
    </source>
</evidence>
<dbReference type="AlphaFoldDB" id="A0A3M8PBT4"/>
<accession>A0A3M8PBT4</accession>
<sequence>MAKRHVFSRTVKVAYDPEDLAAGAGQRKAEAAGGKSADRRFMRVYFDLFAFGNFYARLKAFMHVPRKLCAFT</sequence>
<proteinExistence type="predicted"/>
<keyword evidence="2" id="KW-1185">Reference proteome</keyword>
<dbReference type="EMBL" id="RIAX01000001">
    <property type="protein sequence ID" value="RNF41178.1"/>
    <property type="molecule type" value="Genomic_DNA"/>
</dbReference>
<dbReference type="Proteomes" id="UP000275473">
    <property type="component" value="Unassembled WGS sequence"/>
</dbReference>
<evidence type="ECO:0000313" key="1">
    <source>
        <dbReference type="EMBL" id="RNF41178.1"/>
    </source>
</evidence>
<gene>
    <name evidence="1" type="ORF">EEX84_02180</name>
</gene>